<evidence type="ECO:0000256" key="15">
    <source>
        <dbReference type="ARBA" id="ARBA00049229"/>
    </source>
</evidence>
<comment type="pathway">
    <text evidence="5">Amino-acid biosynthesis; L-leucine biosynthesis; L-leucine from 3-methyl-2-oxobutanoate: step 4/4.</text>
</comment>
<keyword evidence="8 16" id="KW-0032">Aminotransferase</keyword>
<dbReference type="PANTHER" id="PTHR11825">
    <property type="entry name" value="SUBGROUP IIII AMINOTRANSFERASE"/>
    <property type="match status" value="1"/>
</dbReference>
<dbReference type="Pfam" id="PF01063">
    <property type="entry name" value="Aminotran_4"/>
    <property type="match status" value="1"/>
</dbReference>
<comment type="pathway">
    <text evidence="4">Amino-acid biosynthesis; L-valine biosynthesis; L-valine from pyruvate: step 4/4.</text>
</comment>
<comment type="pathway">
    <text evidence="3">Amino-acid biosynthesis; L-isoleucine biosynthesis; L-isoleucine from 2-oxobutanoate: step 4/4.</text>
</comment>
<comment type="similarity">
    <text evidence="6">Belongs to the class-IV pyridoxal-phosphate-dependent aminotransferase family.</text>
</comment>
<dbReference type="InterPro" id="IPR001544">
    <property type="entry name" value="Aminotrans_IV"/>
</dbReference>
<evidence type="ECO:0000256" key="4">
    <source>
        <dbReference type="ARBA" id="ARBA00004931"/>
    </source>
</evidence>
<reference evidence="16 17" key="1">
    <citation type="submission" date="2020-05" db="EMBL/GenBank/DDBJ databases">
        <title>Genomic Encyclopedia of Type Strains, Phase IV (KMG-V): Genome sequencing to study the core and pangenomes of soil and plant-associated prokaryotes.</title>
        <authorList>
            <person name="Whitman W."/>
        </authorList>
    </citation>
    <scope>NUCLEOTIDE SEQUENCE [LARGE SCALE GENOMIC DNA]</scope>
    <source>
        <strain evidence="16 17">9A</strain>
    </source>
</reference>
<evidence type="ECO:0000256" key="1">
    <source>
        <dbReference type="ARBA" id="ARBA00001933"/>
    </source>
</evidence>
<organism evidence="16 17">
    <name type="scientific">Hymenobacter caeli</name>
    <dbReference type="NCBI Taxonomy" id="2735894"/>
    <lineage>
        <taxon>Bacteria</taxon>
        <taxon>Pseudomonadati</taxon>
        <taxon>Bacteroidota</taxon>
        <taxon>Cytophagia</taxon>
        <taxon>Cytophagales</taxon>
        <taxon>Hymenobacteraceae</taxon>
        <taxon>Hymenobacter</taxon>
    </lineage>
</organism>
<dbReference type="RefSeq" id="WP_173809772.1">
    <property type="nucleotide sequence ID" value="NZ_JABSNP010000007.1"/>
</dbReference>
<dbReference type="SUPFAM" id="SSF56752">
    <property type="entry name" value="D-aminoacid aminotransferase-like PLP-dependent enzymes"/>
    <property type="match status" value="1"/>
</dbReference>
<evidence type="ECO:0000256" key="2">
    <source>
        <dbReference type="ARBA" id="ARBA00003109"/>
    </source>
</evidence>
<dbReference type="NCBIfam" id="TIGR01123">
    <property type="entry name" value="ilvE_II"/>
    <property type="match status" value="1"/>
</dbReference>
<keyword evidence="9" id="KW-0028">Amino-acid biosynthesis</keyword>
<evidence type="ECO:0000256" key="9">
    <source>
        <dbReference type="ARBA" id="ARBA00022605"/>
    </source>
</evidence>
<dbReference type="GO" id="GO:0004084">
    <property type="term" value="F:branched-chain-amino-acid transaminase activity"/>
    <property type="evidence" value="ECO:0007669"/>
    <property type="project" value="UniProtKB-EC"/>
</dbReference>
<dbReference type="PANTHER" id="PTHR11825:SF44">
    <property type="entry name" value="BRANCHED-CHAIN-AMINO-ACID AMINOTRANSFERASE"/>
    <property type="match status" value="1"/>
</dbReference>
<evidence type="ECO:0000313" key="16">
    <source>
        <dbReference type="EMBL" id="NRT19039.1"/>
    </source>
</evidence>
<keyword evidence="10 16" id="KW-0808">Transferase</keyword>
<comment type="catalytic activity">
    <reaction evidence="15">
        <text>L-leucine + 2-oxoglutarate = 4-methyl-2-oxopentanoate + L-glutamate</text>
        <dbReference type="Rhea" id="RHEA:18321"/>
        <dbReference type="ChEBI" id="CHEBI:16810"/>
        <dbReference type="ChEBI" id="CHEBI:17865"/>
        <dbReference type="ChEBI" id="CHEBI:29985"/>
        <dbReference type="ChEBI" id="CHEBI:57427"/>
        <dbReference type="EC" id="2.6.1.42"/>
    </reaction>
</comment>
<evidence type="ECO:0000313" key="17">
    <source>
        <dbReference type="Proteomes" id="UP000779507"/>
    </source>
</evidence>
<dbReference type="Proteomes" id="UP000779507">
    <property type="component" value="Unassembled WGS sequence"/>
</dbReference>
<dbReference type="CDD" id="cd01557">
    <property type="entry name" value="BCAT_beta_family"/>
    <property type="match status" value="1"/>
</dbReference>
<evidence type="ECO:0000256" key="6">
    <source>
        <dbReference type="ARBA" id="ARBA00009320"/>
    </source>
</evidence>
<comment type="catalytic activity">
    <reaction evidence="13">
        <text>L-valine + 2-oxoglutarate = 3-methyl-2-oxobutanoate + L-glutamate</text>
        <dbReference type="Rhea" id="RHEA:24813"/>
        <dbReference type="ChEBI" id="CHEBI:11851"/>
        <dbReference type="ChEBI" id="CHEBI:16810"/>
        <dbReference type="ChEBI" id="CHEBI:29985"/>
        <dbReference type="ChEBI" id="CHEBI:57762"/>
        <dbReference type="EC" id="2.6.1.42"/>
    </reaction>
</comment>
<comment type="catalytic activity">
    <reaction evidence="14">
        <text>L-isoleucine + 2-oxoglutarate = (S)-3-methyl-2-oxopentanoate + L-glutamate</text>
        <dbReference type="Rhea" id="RHEA:24801"/>
        <dbReference type="ChEBI" id="CHEBI:16810"/>
        <dbReference type="ChEBI" id="CHEBI:29985"/>
        <dbReference type="ChEBI" id="CHEBI:35146"/>
        <dbReference type="ChEBI" id="CHEBI:58045"/>
        <dbReference type="EC" id="2.6.1.42"/>
    </reaction>
</comment>
<dbReference type="InterPro" id="IPR005786">
    <property type="entry name" value="B_amino_transII"/>
</dbReference>
<evidence type="ECO:0000256" key="10">
    <source>
        <dbReference type="ARBA" id="ARBA00022679"/>
    </source>
</evidence>
<sequence>MLDTLAIRTQRTTASRIAERDATPLEFGKVFSDHMLVVDYRAGEWQEAQILPFGDLPVSPANSALHYGQAIFEGMKAYPTAGGGVALFRPLDNWARLNASAERMCMPPVPEELFMQGLKELVRLDAPWLPRVPGGALYIRPFMFATDGMLGVRPSESYRFAIITCPVDVYYTKPLRVRFEQQYVRSAEGGAGFAKNAGNYGAAMYPTRLAQQEGYHQLIWTDASEHQYVEESGTMNIVFVIDGKLITPALSTSILDGITRRSVLQLAREMGVAVEERRVSSREVIGALEAGTLQEAFGVGTAATIAPIATIGHEGRDYELPASAPEALSQRLGAALGAIRAGQAPDPHGWMVPVGE</sequence>
<name>A0ABX2FRN5_9BACT</name>
<dbReference type="NCBIfam" id="NF009897">
    <property type="entry name" value="PRK13357.1"/>
    <property type="match status" value="1"/>
</dbReference>
<protein>
    <recommendedName>
        <fullName evidence="7">branched-chain-amino-acid transaminase</fullName>
        <ecNumber evidence="7">2.6.1.42</ecNumber>
    </recommendedName>
</protein>
<keyword evidence="12" id="KW-0100">Branched-chain amino acid biosynthesis</keyword>
<dbReference type="PIRSF" id="PIRSF006468">
    <property type="entry name" value="BCAT1"/>
    <property type="match status" value="1"/>
</dbReference>
<evidence type="ECO:0000256" key="7">
    <source>
        <dbReference type="ARBA" id="ARBA00013053"/>
    </source>
</evidence>
<dbReference type="Gene3D" id="3.30.470.10">
    <property type="match status" value="1"/>
</dbReference>
<dbReference type="InterPro" id="IPR043131">
    <property type="entry name" value="BCAT-like_N"/>
</dbReference>
<dbReference type="InterPro" id="IPR036038">
    <property type="entry name" value="Aminotransferase-like"/>
</dbReference>
<comment type="cofactor">
    <cofactor evidence="1">
        <name>pyridoxal 5'-phosphate</name>
        <dbReference type="ChEBI" id="CHEBI:597326"/>
    </cofactor>
</comment>
<comment type="function">
    <text evidence="2">Acts on leucine, isoleucine and valine.</text>
</comment>
<evidence type="ECO:0000256" key="11">
    <source>
        <dbReference type="ARBA" id="ARBA00022898"/>
    </source>
</evidence>
<dbReference type="InterPro" id="IPR043132">
    <property type="entry name" value="BCAT-like_C"/>
</dbReference>
<proteinExistence type="inferred from homology"/>
<evidence type="ECO:0000256" key="3">
    <source>
        <dbReference type="ARBA" id="ARBA00004824"/>
    </source>
</evidence>
<evidence type="ECO:0000256" key="8">
    <source>
        <dbReference type="ARBA" id="ARBA00022576"/>
    </source>
</evidence>
<keyword evidence="17" id="KW-1185">Reference proteome</keyword>
<accession>A0ABX2FRN5</accession>
<evidence type="ECO:0000256" key="14">
    <source>
        <dbReference type="ARBA" id="ARBA00048798"/>
    </source>
</evidence>
<dbReference type="Gene3D" id="3.20.10.10">
    <property type="entry name" value="D-amino Acid Aminotransferase, subunit A, domain 2"/>
    <property type="match status" value="1"/>
</dbReference>
<evidence type="ECO:0000256" key="12">
    <source>
        <dbReference type="ARBA" id="ARBA00023304"/>
    </source>
</evidence>
<dbReference type="InterPro" id="IPR033939">
    <property type="entry name" value="BCAT_family"/>
</dbReference>
<evidence type="ECO:0000256" key="5">
    <source>
        <dbReference type="ARBA" id="ARBA00005072"/>
    </source>
</evidence>
<gene>
    <name evidence="16" type="ORF">HNP98_001862</name>
</gene>
<comment type="caution">
    <text evidence="16">The sequence shown here is derived from an EMBL/GenBank/DDBJ whole genome shotgun (WGS) entry which is preliminary data.</text>
</comment>
<dbReference type="EC" id="2.6.1.42" evidence="7"/>
<dbReference type="EMBL" id="JABSNP010000007">
    <property type="protein sequence ID" value="NRT19039.1"/>
    <property type="molecule type" value="Genomic_DNA"/>
</dbReference>
<evidence type="ECO:0000256" key="13">
    <source>
        <dbReference type="ARBA" id="ARBA00048212"/>
    </source>
</evidence>
<keyword evidence="11" id="KW-0663">Pyridoxal phosphate</keyword>